<dbReference type="InterPro" id="IPR002716">
    <property type="entry name" value="PIN_dom"/>
</dbReference>
<dbReference type="PANTHER" id="PTHR16161">
    <property type="entry name" value="TRANSCRIPTIONAL PROTEIN SWT1"/>
    <property type="match status" value="1"/>
</dbReference>
<dbReference type="EMBL" id="JARIHO010000001">
    <property type="protein sequence ID" value="KAJ7368421.1"/>
    <property type="molecule type" value="Genomic_DNA"/>
</dbReference>
<reference evidence="2" key="1">
    <citation type="submission" date="2023-03" db="EMBL/GenBank/DDBJ databases">
        <title>Massive genome expansion in bonnet fungi (Mycena s.s.) driven by repeated elements and novel gene families across ecological guilds.</title>
        <authorList>
            <consortium name="Lawrence Berkeley National Laboratory"/>
            <person name="Harder C.B."/>
            <person name="Miyauchi S."/>
            <person name="Viragh M."/>
            <person name="Kuo A."/>
            <person name="Thoen E."/>
            <person name="Andreopoulos B."/>
            <person name="Lu D."/>
            <person name="Skrede I."/>
            <person name="Drula E."/>
            <person name="Henrissat B."/>
            <person name="Morin E."/>
            <person name="Kohler A."/>
            <person name="Barry K."/>
            <person name="LaButti K."/>
            <person name="Morin E."/>
            <person name="Salamov A."/>
            <person name="Lipzen A."/>
            <person name="Mereny Z."/>
            <person name="Hegedus B."/>
            <person name="Baldrian P."/>
            <person name="Stursova M."/>
            <person name="Weitz H."/>
            <person name="Taylor A."/>
            <person name="Grigoriev I.V."/>
            <person name="Nagy L.G."/>
            <person name="Martin F."/>
            <person name="Kauserud H."/>
        </authorList>
    </citation>
    <scope>NUCLEOTIDE SEQUENCE</scope>
    <source>
        <strain evidence="2">CBHHK002</strain>
    </source>
</reference>
<accession>A0AAD7AUN3</accession>
<protein>
    <submittedName>
        <fullName evidence="2">PIN domain-containing protein</fullName>
    </submittedName>
</protein>
<evidence type="ECO:0000313" key="3">
    <source>
        <dbReference type="Proteomes" id="UP001218218"/>
    </source>
</evidence>
<dbReference type="SUPFAM" id="SSF88723">
    <property type="entry name" value="PIN domain-like"/>
    <property type="match status" value="1"/>
</dbReference>
<dbReference type="SMART" id="SM00670">
    <property type="entry name" value="PINc"/>
    <property type="match status" value="1"/>
</dbReference>
<evidence type="ECO:0000313" key="2">
    <source>
        <dbReference type="EMBL" id="KAJ7368421.1"/>
    </source>
</evidence>
<comment type="caution">
    <text evidence="2">The sequence shown here is derived from an EMBL/GenBank/DDBJ whole genome shotgun (WGS) entry which is preliminary data.</text>
</comment>
<proteinExistence type="predicted"/>
<dbReference type="InterPro" id="IPR029060">
    <property type="entry name" value="PIN-like_dom_sf"/>
</dbReference>
<gene>
    <name evidence="2" type="ORF">DFH08DRAFT_831362</name>
</gene>
<keyword evidence="3" id="KW-1185">Reference proteome</keyword>
<dbReference type="Gene3D" id="3.40.50.1010">
    <property type="entry name" value="5'-nuclease"/>
    <property type="match status" value="1"/>
</dbReference>
<dbReference type="Pfam" id="PF13638">
    <property type="entry name" value="PIN_4"/>
    <property type="match status" value="1"/>
</dbReference>
<dbReference type="InterPro" id="IPR052626">
    <property type="entry name" value="SWT1_Regulator"/>
</dbReference>
<dbReference type="GO" id="GO:0004540">
    <property type="term" value="F:RNA nuclease activity"/>
    <property type="evidence" value="ECO:0007669"/>
    <property type="project" value="UniProtKB-ARBA"/>
</dbReference>
<name>A0AAD7AUN3_9AGAR</name>
<evidence type="ECO:0000259" key="1">
    <source>
        <dbReference type="SMART" id="SM00670"/>
    </source>
</evidence>
<dbReference type="PANTHER" id="PTHR16161:SF0">
    <property type="entry name" value="TRANSCRIPTIONAL PROTEIN SWT1"/>
    <property type="match status" value="1"/>
</dbReference>
<dbReference type="Proteomes" id="UP001218218">
    <property type="component" value="Unassembled WGS sequence"/>
</dbReference>
<sequence>MLAAFSPTHSGPGYFHATPSGNRDAAAVAHLNNATILQQIEQLVQDVEMQAPVDESTICLVVDTNVLLEKQKLLEQFVRDVEKTAQRIVVIIPGVVLHELDGQKKSDRLGWFARRASGWILEKVKDKRKAVRVQTERETCKPSGSWKVRQPGESRERGNDELILDCCMYFSTKFRTHLCSADTNLRIESETKEITSISPKSGRDLTRFLLGEDNTSFAPAEADYTGPESMEVEQDDSMMDVDEELPKLSAQQAADLLHIQVIEHFNRRLVELVGRVGPELEDVASDGGVTASQHAPKWKNGDKHYRQWSAAECLDYLDRKRRMKKTYPRLDVFLTKPYANGARPGREWSYEAWSSALGGLQAVGEDWNDESILGDLDELKRHRQVVFRLIR</sequence>
<feature type="domain" description="PIN" evidence="1">
    <location>
        <begin position="58"/>
        <end position="187"/>
    </location>
</feature>
<dbReference type="AlphaFoldDB" id="A0AAD7AUN3"/>
<dbReference type="GO" id="GO:0005634">
    <property type="term" value="C:nucleus"/>
    <property type="evidence" value="ECO:0007669"/>
    <property type="project" value="TreeGrafter"/>
</dbReference>
<dbReference type="CDD" id="cd18727">
    <property type="entry name" value="PIN_Swt1-like"/>
    <property type="match status" value="1"/>
</dbReference>
<organism evidence="2 3">
    <name type="scientific">Mycena albidolilacea</name>
    <dbReference type="NCBI Taxonomy" id="1033008"/>
    <lineage>
        <taxon>Eukaryota</taxon>
        <taxon>Fungi</taxon>
        <taxon>Dikarya</taxon>
        <taxon>Basidiomycota</taxon>
        <taxon>Agaricomycotina</taxon>
        <taxon>Agaricomycetes</taxon>
        <taxon>Agaricomycetidae</taxon>
        <taxon>Agaricales</taxon>
        <taxon>Marasmiineae</taxon>
        <taxon>Mycenaceae</taxon>
        <taxon>Mycena</taxon>
    </lineage>
</organism>